<dbReference type="PANTHER" id="PTHR24159:SF5">
    <property type="entry name" value="ANK_REP_REGION DOMAIN-CONTAINING PROTEIN"/>
    <property type="match status" value="1"/>
</dbReference>
<sequence>MQLEKYLEEKVDINQKILEFIDNGNEEEYKEIEKTFLSQKIQENPQEFKIIIRLISKISNNYHRLPHFFDKIERILMFLKEDIKKIYSNSEIFDVFKNNKRLLYFLIKESFIEVDEKITEIITSKKFFIQARYPNYFLPEIKDFISFKIQKKIESQNRNLLNLNKHEKIDQSIFDEMRKIGENENHLCQLIRNDSINDFISHVNRSNISFASTIKPSIFETNSFLIKNNPTLIEYSAFFGSVQIFKYLYLNKVEIKPSIWQFAIHSRSSEMIHVLEECQIKPLNDNYQKCLNESIKCHHNEIANYIFDNFIQNASNSTFSESIRYFNFLLFPDDLTDPHSFYNLCRSNYIFIVDFILKTMEIDVNTKIVQNYQIYRI</sequence>
<organism evidence="1 2">
    <name type="scientific">Tritrichomonas musculus</name>
    <dbReference type="NCBI Taxonomy" id="1915356"/>
    <lineage>
        <taxon>Eukaryota</taxon>
        <taxon>Metamonada</taxon>
        <taxon>Parabasalia</taxon>
        <taxon>Tritrichomonadida</taxon>
        <taxon>Tritrichomonadidae</taxon>
        <taxon>Tritrichomonas</taxon>
    </lineage>
</organism>
<protein>
    <recommendedName>
        <fullName evidence="3">DUF3447 domain-containing protein</fullName>
    </recommendedName>
</protein>
<dbReference type="PANTHER" id="PTHR24159">
    <property type="match status" value="1"/>
</dbReference>
<dbReference type="SUPFAM" id="SSF48403">
    <property type="entry name" value="Ankyrin repeat"/>
    <property type="match status" value="1"/>
</dbReference>
<reference evidence="1 2" key="1">
    <citation type="submission" date="2024-04" db="EMBL/GenBank/DDBJ databases">
        <title>Tritrichomonas musculus Genome.</title>
        <authorList>
            <person name="Alves-Ferreira E."/>
            <person name="Grigg M."/>
            <person name="Lorenzi H."/>
            <person name="Galac M."/>
        </authorList>
    </citation>
    <scope>NUCLEOTIDE SEQUENCE [LARGE SCALE GENOMIC DNA]</scope>
    <source>
        <strain evidence="1 2">EAF2021</strain>
    </source>
</reference>
<keyword evidence="2" id="KW-1185">Reference proteome</keyword>
<dbReference type="EMBL" id="JAPFFF010000008">
    <property type="protein sequence ID" value="KAK8883733.1"/>
    <property type="molecule type" value="Genomic_DNA"/>
</dbReference>
<evidence type="ECO:0000313" key="1">
    <source>
        <dbReference type="EMBL" id="KAK8883733.1"/>
    </source>
</evidence>
<proteinExistence type="predicted"/>
<dbReference type="Proteomes" id="UP001470230">
    <property type="component" value="Unassembled WGS sequence"/>
</dbReference>
<accession>A0ABR2JY39</accession>
<gene>
    <name evidence="1" type="ORF">M9Y10_042831</name>
</gene>
<evidence type="ECO:0008006" key="3">
    <source>
        <dbReference type="Google" id="ProtNLM"/>
    </source>
</evidence>
<name>A0ABR2JY39_9EUKA</name>
<dbReference type="InterPro" id="IPR036770">
    <property type="entry name" value="Ankyrin_rpt-contain_sf"/>
</dbReference>
<evidence type="ECO:0000313" key="2">
    <source>
        <dbReference type="Proteomes" id="UP001470230"/>
    </source>
</evidence>
<comment type="caution">
    <text evidence="1">The sequence shown here is derived from an EMBL/GenBank/DDBJ whole genome shotgun (WGS) entry which is preliminary data.</text>
</comment>